<dbReference type="InterPro" id="IPR012349">
    <property type="entry name" value="Split_barrel_FMN-bd"/>
</dbReference>
<dbReference type="Pfam" id="PF12900">
    <property type="entry name" value="Pyridox_ox_2"/>
    <property type="match status" value="1"/>
</dbReference>
<dbReference type="Gene3D" id="2.30.110.10">
    <property type="entry name" value="Electron Transport, Fmn-binding Protein, Chain A"/>
    <property type="match status" value="1"/>
</dbReference>
<dbReference type="SUPFAM" id="SSF50475">
    <property type="entry name" value="FMN-binding split barrel"/>
    <property type="match status" value="1"/>
</dbReference>
<accession>A0A7D6ZK94</accession>
<dbReference type="RefSeq" id="WP_181578853.1">
    <property type="nucleotide sequence ID" value="NZ_CP059399.1"/>
</dbReference>
<organism evidence="1 2">
    <name type="scientific">Nocardia huaxiensis</name>
    <dbReference type="NCBI Taxonomy" id="2755382"/>
    <lineage>
        <taxon>Bacteria</taxon>
        <taxon>Bacillati</taxon>
        <taxon>Actinomycetota</taxon>
        <taxon>Actinomycetes</taxon>
        <taxon>Mycobacteriales</taxon>
        <taxon>Nocardiaceae</taxon>
        <taxon>Nocardia</taxon>
    </lineage>
</organism>
<dbReference type="InterPro" id="IPR024747">
    <property type="entry name" value="Pyridox_Oxase-rel"/>
</dbReference>
<dbReference type="AlphaFoldDB" id="A0A7D6ZK94"/>
<evidence type="ECO:0000313" key="2">
    <source>
        <dbReference type="Proteomes" id="UP000515512"/>
    </source>
</evidence>
<evidence type="ECO:0000313" key="1">
    <source>
        <dbReference type="EMBL" id="QLY27645.1"/>
    </source>
</evidence>
<dbReference type="Proteomes" id="UP000515512">
    <property type="component" value="Chromosome"/>
</dbReference>
<reference evidence="1 2" key="1">
    <citation type="submission" date="2020-07" db="EMBL/GenBank/DDBJ databases">
        <authorList>
            <person name="Zhuang K."/>
            <person name="Ran Y."/>
        </authorList>
    </citation>
    <scope>NUCLEOTIDE SEQUENCE [LARGE SCALE GENOMIC DNA]</scope>
    <source>
        <strain evidence="1 2">WCH-YHL-001</strain>
    </source>
</reference>
<gene>
    <name evidence="1" type="ORF">H0264_19420</name>
</gene>
<protein>
    <submittedName>
        <fullName evidence="1">Pyridoxamine 5'-phosphate oxidase family protein</fullName>
    </submittedName>
</protein>
<sequence length="139" mass="15327">MGGDGARKLRALSAVDSLKRLASAHYGRIVYSRRGLPIIRPVNHIVDDDTVVVRAHLGAGLLRGDGQVVAYEADSFDEHTRRGWSVIVTGVARVVTDLEQVRRYDSLLDPWITLATDHVIRIETDVVTGLELVDDGTDR</sequence>
<keyword evidence="2" id="KW-1185">Reference proteome</keyword>
<proteinExistence type="predicted"/>
<name>A0A7D6ZK94_9NOCA</name>
<dbReference type="EMBL" id="CP059399">
    <property type="protein sequence ID" value="QLY27645.1"/>
    <property type="molecule type" value="Genomic_DNA"/>
</dbReference>
<dbReference type="KEGG" id="nhu:H0264_19420"/>